<organism evidence="1 2">
    <name type="scientific">Rhodopirellula bahusiensis</name>
    <dbReference type="NCBI Taxonomy" id="2014065"/>
    <lineage>
        <taxon>Bacteria</taxon>
        <taxon>Pseudomonadati</taxon>
        <taxon>Planctomycetota</taxon>
        <taxon>Planctomycetia</taxon>
        <taxon>Pirellulales</taxon>
        <taxon>Pirellulaceae</taxon>
        <taxon>Rhodopirellula</taxon>
    </lineage>
</organism>
<proteinExistence type="predicted"/>
<gene>
    <name evidence="1" type="ORF">CEE69_26580</name>
</gene>
<dbReference type="AlphaFoldDB" id="A0A2G1W012"/>
<accession>A0A2G1W012</accession>
<sequence>MLRHCSLMLVESFSGSRMNPLPGNVLDNALQCGHAHQTRGVSTASQCTRWVRFPLLQQNAS</sequence>
<name>A0A2G1W012_9BACT</name>
<keyword evidence="2" id="KW-1185">Reference proteome</keyword>
<reference evidence="1 2" key="1">
    <citation type="submission" date="2017-06" db="EMBL/GenBank/DDBJ databases">
        <title>Description of Rhodopirellula bahusiensis sp. nov.</title>
        <authorList>
            <person name="Kizina J."/>
            <person name="Harder J."/>
        </authorList>
    </citation>
    <scope>NUCLEOTIDE SEQUENCE [LARGE SCALE GENOMIC DNA]</scope>
    <source>
        <strain evidence="1 2">SWK21</strain>
    </source>
</reference>
<evidence type="ECO:0000313" key="2">
    <source>
        <dbReference type="Proteomes" id="UP000225740"/>
    </source>
</evidence>
<comment type="caution">
    <text evidence="1">The sequence shown here is derived from an EMBL/GenBank/DDBJ whole genome shotgun (WGS) entry which is preliminary data.</text>
</comment>
<evidence type="ECO:0000313" key="1">
    <source>
        <dbReference type="EMBL" id="PHQ32311.1"/>
    </source>
</evidence>
<dbReference type="Proteomes" id="UP000225740">
    <property type="component" value="Unassembled WGS sequence"/>
</dbReference>
<dbReference type="EMBL" id="NIZW01000029">
    <property type="protein sequence ID" value="PHQ32311.1"/>
    <property type="molecule type" value="Genomic_DNA"/>
</dbReference>
<protein>
    <submittedName>
        <fullName evidence="1">Uncharacterized protein</fullName>
    </submittedName>
</protein>